<evidence type="ECO:0008006" key="3">
    <source>
        <dbReference type="Google" id="ProtNLM"/>
    </source>
</evidence>
<dbReference type="AlphaFoldDB" id="A0A6C0JP97"/>
<feature type="region of interest" description="Disordered" evidence="1">
    <location>
        <begin position="230"/>
        <end position="259"/>
    </location>
</feature>
<dbReference type="InterPro" id="IPR036397">
    <property type="entry name" value="RNaseH_sf"/>
</dbReference>
<dbReference type="EMBL" id="MN740431">
    <property type="protein sequence ID" value="QHU06257.1"/>
    <property type="molecule type" value="Genomic_DNA"/>
</dbReference>
<feature type="compositionally biased region" description="Polar residues" evidence="1">
    <location>
        <begin position="242"/>
        <end position="259"/>
    </location>
</feature>
<protein>
    <recommendedName>
        <fullName evidence="3">Mitochondrial resolvase Ydc2 catalytic domain-containing protein</fullName>
    </recommendedName>
</protein>
<sequence>MKLISFDIGIKNMAYCIFDVSGEHLSIIGWNVLNLLEEEPISDICSQIIPGKTKKIQPKQCDKTAKYRKNGQCYCDKHAKKGSPFIIPNKKNSIQYLKKLKVDELIKLGQSHFLFLDLENLPKLKKDILNKIVEFYEKNCFEPIIKKKTKNSTEIDLITIGKNMKELMNNVENINEITHVLIENQISPIANRMKTIQGMLAQYFIMKNSDIHIEFVSSAHKLSQFKLGTNSSPQTPPLKLGNTLNNSSNIGKGSPQNNSPTLENAITLNTNMINPDYKQHKKDGLYYCSQLLENNPRFSIWTDSLKRKKADDLADSFLQGMWYLKNKNIISYADDLKINIV</sequence>
<evidence type="ECO:0000313" key="2">
    <source>
        <dbReference type="EMBL" id="QHU06257.1"/>
    </source>
</evidence>
<dbReference type="SUPFAM" id="SSF53098">
    <property type="entry name" value="Ribonuclease H-like"/>
    <property type="match status" value="1"/>
</dbReference>
<proteinExistence type="predicted"/>
<name>A0A6C0JP97_9ZZZZ</name>
<dbReference type="InterPro" id="IPR012337">
    <property type="entry name" value="RNaseH-like_sf"/>
</dbReference>
<accession>A0A6C0JP97</accession>
<reference evidence="2" key="1">
    <citation type="journal article" date="2020" name="Nature">
        <title>Giant virus diversity and host interactions through global metagenomics.</title>
        <authorList>
            <person name="Schulz F."/>
            <person name="Roux S."/>
            <person name="Paez-Espino D."/>
            <person name="Jungbluth S."/>
            <person name="Walsh D.A."/>
            <person name="Denef V.J."/>
            <person name="McMahon K.D."/>
            <person name="Konstantinidis K.T."/>
            <person name="Eloe-Fadrosh E.A."/>
            <person name="Kyrpides N.C."/>
            <person name="Woyke T."/>
        </authorList>
    </citation>
    <scope>NUCLEOTIDE SEQUENCE</scope>
    <source>
        <strain evidence="2">GVMAG-M-3300027747-57</strain>
    </source>
</reference>
<dbReference type="GO" id="GO:0003676">
    <property type="term" value="F:nucleic acid binding"/>
    <property type="evidence" value="ECO:0007669"/>
    <property type="project" value="InterPro"/>
</dbReference>
<evidence type="ECO:0000256" key="1">
    <source>
        <dbReference type="SAM" id="MobiDB-lite"/>
    </source>
</evidence>
<dbReference type="Gene3D" id="3.30.420.10">
    <property type="entry name" value="Ribonuclease H-like superfamily/Ribonuclease H"/>
    <property type="match status" value="1"/>
</dbReference>
<organism evidence="2">
    <name type="scientific">viral metagenome</name>
    <dbReference type="NCBI Taxonomy" id="1070528"/>
    <lineage>
        <taxon>unclassified sequences</taxon>
        <taxon>metagenomes</taxon>
        <taxon>organismal metagenomes</taxon>
    </lineage>
</organism>